<sequence>MLALDIETKNFAHEIGGWDNTHMFKVSTVCTWDGDKGTIYIDKAVDELNKGNVEVKALSQLKFDLDDHLQKGGKLLGHNLAGFDLPVLRDSMDIYCIQKYLNQRAYVDTSREMSKSAGERYTLNNLVKHTLDDSKTMDSADAPIVWKAGGYAEVAEYCLKDCKLVYDLWKHGVENKTVKGFSMEKEKEMELGVNW</sequence>
<evidence type="ECO:0000313" key="1">
    <source>
        <dbReference type="EMBL" id="SVD68407.1"/>
    </source>
</evidence>
<name>A0A382XB62_9ZZZZ</name>
<proteinExistence type="predicted"/>
<dbReference type="Gene3D" id="3.30.420.10">
    <property type="entry name" value="Ribonuclease H-like superfamily/Ribonuclease H"/>
    <property type="match status" value="1"/>
</dbReference>
<dbReference type="EMBL" id="UINC01166446">
    <property type="protein sequence ID" value="SVD68407.1"/>
    <property type="molecule type" value="Genomic_DNA"/>
</dbReference>
<dbReference type="SUPFAM" id="SSF53098">
    <property type="entry name" value="Ribonuclease H-like"/>
    <property type="match status" value="1"/>
</dbReference>
<accession>A0A382XB62</accession>
<reference evidence="1" key="1">
    <citation type="submission" date="2018-05" db="EMBL/GenBank/DDBJ databases">
        <authorList>
            <person name="Lanie J.A."/>
            <person name="Ng W.-L."/>
            <person name="Kazmierczak K.M."/>
            <person name="Andrzejewski T.M."/>
            <person name="Davidsen T.M."/>
            <person name="Wayne K.J."/>
            <person name="Tettelin H."/>
            <person name="Glass J.I."/>
            <person name="Rusch D."/>
            <person name="Podicherti R."/>
            <person name="Tsui H.-C.T."/>
            <person name="Winkler M.E."/>
        </authorList>
    </citation>
    <scope>NUCLEOTIDE SEQUENCE</scope>
</reference>
<dbReference type="GO" id="GO:0003676">
    <property type="term" value="F:nucleic acid binding"/>
    <property type="evidence" value="ECO:0007669"/>
    <property type="project" value="InterPro"/>
</dbReference>
<organism evidence="1">
    <name type="scientific">marine metagenome</name>
    <dbReference type="NCBI Taxonomy" id="408172"/>
    <lineage>
        <taxon>unclassified sequences</taxon>
        <taxon>metagenomes</taxon>
        <taxon>ecological metagenomes</taxon>
    </lineage>
</organism>
<dbReference type="InterPro" id="IPR012337">
    <property type="entry name" value="RNaseH-like_sf"/>
</dbReference>
<dbReference type="AlphaFoldDB" id="A0A382XB62"/>
<protein>
    <submittedName>
        <fullName evidence="1">Uncharacterized protein</fullName>
    </submittedName>
</protein>
<dbReference type="InterPro" id="IPR036397">
    <property type="entry name" value="RNaseH_sf"/>
</dbReference>
<gene>
    <name evidence="1" type="ORF">METZ01_LOCUS421261</name>
</gene>